<dbReference type="GO" id="GO:0006364">
    <property type="term" value="P:rRNA processing"/>
    <property type="evidence" value="ECO:0007669"/>
    <property type="project" value="TreeGrafter"/>
</dbReference>
<dbReference type="GO" id="GO:0042273">
    <property type="term" value="P:ribosomal large subunit biogenesis"/>
    <property type="evidence" value="ECO:0007669"/>
    <property type="project" value="TreeGrafter"/>
</dbReference>
<evidence type="ECO:0000256" key="5">
    <source>
        <dbReference type="ARBA" id="ARBA00023242"/>
    </source>
</evidence>
<dbReference type="AlphaFoldDB" id="A0A8T2RBU7"/>
<reference evidence="7" key="1">
    <citation type="submission" date="2021-08" db="EMBL/GenBank/DDBJ databases">
        <title>WGS assembly of Ceratopteris richardii.</title>
        <authorList>
            <person name="Marchant D.B."/>
            <person name="Chen G."/>
            <person name="Jenkins J."/>
            <person name="Shu S."/>
            <person name="Leebens-Mack J."/>
            <person name="Grimwood J."/>
            <person name="Schmutz J."/>
            <person name="Soltis P."/>
            <person name="Soltis D."/>
            <person name="Chen Z.-H."/>
        </authorList>
    </citation>
    <scope>NUCLEOTIDE SEQUENCE</scope>
    <source>
        <strain evidence="7">Whitten #5841</strain>
        <tissue evidence="7">Leaf</tissue>
    </source>
</reference>
<keyword evidence="3" id="KW-0690">Ribosome biogenesis</keyword>
<keyword evidence="8" id="KW-1185">Reference proteome</keyword>
<organism evidence="7 8">
    <name type="scientific">Ceratopteris richardii</name>
    <name type="common">Triangle waterfern</name>
    <dbReference type="NCBI Taxonomy" id="49495"/>
    <lineage>
        <taxon>Eukaryota</taxon>
        <taxon>Viridiplantae</taxon>
        <taxon>Streptophyta</taxon>
        <taxon>Embryophyta</taxon>
        <taxon>Tracheophyta</taxon>
        <taxon>Polypodiopsida</taxon>
        <taxon>Polypodiidae</taxon>
        <taxon>Polypodiales</taxon>
        <taxon>Pteridineae</taxon>
        <taxon>Pteridaceae</taxon>
        <taxon>Parkerioideae</taxon>
        <taxon>Ceratopteris</taxon>
    </lineage>
</organism>
<keyword evidence="5" id="KW-0539">Nucleus</keyword>
<evidence type="ECO:0000256" key="1">
    <source>
        <dbReference type="ARBA" id="ARBA00004604"/>
    </source>
</evidence>
<comment type="caution">
    <text evidence="7">The sequence shown here is derived from an EMBL/GenBank/DDBJ whole genome shotgun (WGS) entry which is preliminary data.</text>
</comment>
<dbReference type="PANTHER" id="PTHR13028:SF0">
    <property type="entry name" value="RRNA-PROCESSING PROTEIN EBP2-RELATED"/>
    <property type="match status" value="1"/>
</dbReference>
<dbReference type="GO" id="GO:0030687">
    <property type="term" value="C:preribosome, large subunit precursor"/>
    <property type="evidence" value="ECO:0007669"/>
    <property type="project" value="TreeGrafter"/>
</dbReference>
<dbReference type="InterPro" id="IPR008610">
    <property type="entry name" value="Ebp2"/>
</dbReference>
<evidence type="ECO:0000256" key="6">
    <source>
        <dbReference type="SAM" id="MobiDB-lite"/>
    </source>
</evidence>
<dbReference type="GO" id="GO:0034399">
    <property type="term" value="C:nuclear periphery"/>
    <property type="evidence" value="ECO:0007669"/>
    <property type="project" value="TreeGrafter"/>
</dbReference>
<evidence type="ECO:0000313" key="7">
    <source>
        <dbReference type="EMBL" id="KAH7293281.1"/>
    </source>
</evidence>
<accession>A0A8T2RBU7</accession>
<dbReference type="OrthoDB" id="443772at2759"/>
<name>A0A8T2RBU7_CERRI</name>
<sequence>MAKSLQYDLQEFHDDSFEESSDSDEEDVEQVLPQSQPRSNAVYNSVALHEKLEEIGWPDDIQWSHTLCVDYNVEEGEIDVNDDLAREMAFYTQALEGTREAFTRLIESGKPFLRPPDYYAEMVKSDKHMLKVKDALLSQHKQMEEVEERRKAREAKRFSKEVQAQKLKERAREKKQNIESVKKWRKRRQNDGFKDDDYSSFPIDLEEKDDKPHAKKRRFESHAETPLKEMRAGDRLPLSVSQTGKVKGHLKQGSGKENKEMRGKQQLSEGFVKNKKNNLDKMRRGPAPWDRSGGKKGNNIAGKSKGFQKRQARNAKYGHGGRKGLKKTNTAESSAGYFKGKQKKKKP</sequence>
<feature type="compositionally biased region" description="Acidic residues" evidence="6">
    <location>
        <begin position="16"/>
        <end position="29"/>
    </location>
</feature>
<dbReference type="Proteomes" id="UP000825935">
    <property type="component" value="Chromosome 28"/>
</dbReference>
<feature type="compositionally biased region" description="Basic and acidic residues" evidence="6">
    <location>
        <begin position="220"/>
        <end position="234"/>
    </location>
</feature>
<evidence type="ECO:0000256" key="2">
    <source>
        <dbReference type="ARBA" id="ARBA00007336"/>
    </source>
</evidence>
<dbReference type="EMBL" id="CM035433">
    <property type="protein sequence ID" value="KAH7293281.1"/>
    <property type="molecule type" value="Genomic_DNA"/>
</dbReference>
<feature type="compositionally biased region" description="Basic and acidic residues" evidence="6">
    <location>
        <begin position="254"/>
        <end position="263"/>
    </location>
</feature>
<comment type="similarity">
    <text evidence="2">Belongs to the EBP2 family.</text>
</comment>
<evidence type="ECO:0000256" key="3">
    <source>
        <dbReference type="ARBA" id="ARBA00022517"/>
    </source>
</evidence>
<dbReference type="PANTHER" id="PTHR13028">
    <property type="entry name" value="RRNA PROCESSING PROTEIN EBNA1-BINDING PROTEIN-RELATED"/>
    <property type="match status" value="1"/>
</dbReference>
<comment type="subcellular location">
    <subcellularLocation>
        <location evidence="1">Nucleus</location>
        <location evidence="1">Nucleolus</location>
    </subcellularLocation>
</comment>
<protein>
    <submittedName>
        <fullName evidence="7">Uncharacterized protein</fullName>
    </submittedName>
</protein>
<keyword evidence="4" id="KW-0175">Coiled coil</keyword>
<evidence type="ECO:0000256" key="4">
    <source>
        <dbReference type="ARBA" id="ARBA00023054"/>
    </source>
</evidence>
<feature type="compositionally biased region" description="Basic and acidic residues" evidence="6">
    <location>
        <begin position="147"/>
        <end position="160"/>
    </location>
</feature>
<feature type="region of interest" description="Disordered" evidence="6">
    <location>
        <begin position="147"/>
        <end position="347"/>
    </location>
</feature>
<dbReference type="Pfam" id="PF05890">
    <property type="entry name" value="Ebp2"/>
    <property type="match status" value="1"/>
</dbReference>
<proteinExistence type="inferred from homology"/>
<feature type="compositionally biased region" description="Basic and acidic residues" evidence="6">
    <location>
        <begin position="166"/>
        <end position="182"/>
    </location>
</feature>
<feature type="region of interest" description="Disordered" evidence="6">
    <location>
        <begin position="1"/>
        <end position="39"/>
    </location>
</feature>
<dbReference type="GO" id="GO:0005730">
    <property type="term" value="C:nucleolus"/>
    <property type="evidence" value="ECO:0007669"/>
    <property type="project" value="UniProtKB-SubCell"/>
</dbReference>
<evidence type="ECO:0000313" key="8">
    <source>
        <dbReference type="Proteomes" id="UP000825935"/>
    </source>
</evidence>
<dbReference type="OMA" id="DHMARIK"/>
<gene>
    <name evidence="7" type="ORF">KP509_28G019100</name>
</gene>